<dbReference type="Gene3D" id="3.30.9.10">
    <property type="entry name" value="D-Amino Acid Oxidase, subunit A, domain 2"/>
    <property type="match status" value="1"/>
</dbReference>
<dbReference type="InterPro" id="IPR036188">
    <property type="entry name" value="FAD/NAD-bd_sf"/>
</dbReference>
<feature type="domain" description="FAD dependent oxidoreductase" evidence="7">
    <location>
        <begin position="7"/>
        <end position="395"/>
    </location>
</feature>
<evidence type="ECO:0000256" key="5">
    <source>
        <dbReference type="ARBA" id="ARBA00023002"/>
    </source>
</evidence>
<dbReference type="PANTHER" id="PTHR10961:SF37">
    <property type="entry name" value="FAD DEPENDENT OXIDOREDUCTASE DOMAIN-CONTAINING PROTEIN"/>
    <property type="match status" value="1"/>
</dbReference>
<evidence type="ECO:0000313" key="9">
    <source>
        <dbReference type="Proteomes" id="UP001152607"/>
    </source>
</evidence>
<keyword evidence="5" id="KW-0560">Oxidoreductase</keyword>
<comment type="cofactor">
    <cofactor evidence="1">
        <name>FAD</name>
        <dbReference type="ChEBI" id="CHEBI:57692"/>
    </cofactor>
</comment>
<dbReference type="GO" id="GO:0050660">
    <property type="term" value="F:flavin adenine dinucleotide binding"/>
    <property type="evidence" value="ECO:0007669"/>
    <property type="project" value="InterPro"/>
</dbReference>
<dbReference type="AlphaFoldDB" id="A0A9W4UTX3"/>
<keyword evidence="4" id="KW-0274">FAD</keyword>
<reference evidence="8" key="1">
    <citation type="submission" date="2023-01" db="EMBL/GenBank/DDBJ databases">
        <authorList>
            <person name="Van Ghelder C."/>
            <person name="Rancurel C."/>
        </authorList>
    </citation>
    <scope>NUCLEOTIDE SEQUENCE</scope>
    <source>
        <strain evidence="8">CNCM I-4278</strain>
    </source>
</reference>
<proteinExistence type="inferred from homology"/>
<sequence>MTQQPSYLILGAGVFGVSTAYTLIQQYPSAKITLVDRDAFNAPSRVAASWDWNKVVRADYSDIVYCKLALEAQDVFRSDPLYKPYFHESGIFWVCRDDYAKEVLENYKKLGRKADLKAVSVEEAKKLYGGLFEDADYSGGVQNVLINLTSGWANAGDALIAVTKKCVELGVEYIVGDVETLTFDSSGAVCTGVKTAKGDVYIADKIILSTGAYTARLLEQSARSSGKKDISAGGRIVAGGITTGMATLDEESHKRFKDMPVGVQGYTASTGPFIGSLPPTRDRELKWWGQKIFKNTQNVLGTPLSAPPNTPDYNQWNVSPKLKQDIDYANKVFYGKKGATWKMEKHRICWDAFTTSSDFIISPHPSCPSSLYVATCGSFHGYKFFPVLGKYIVQMMQGVLEHELKDKWAWDRERPDEKLNPDWPRWEMKELEGERARL</sequence>
<evidence type="ECO:0000256" key="4">
    <source>
        <dbReference type="ARBA" id="ARBA00022827"/>
    </source>
</evidence>
<evidence type="ECO:0000259" key="7">
    <source>
        <dbReference type="Pfam" id="PF01266"/>
    </source>
</evidence>
<keyword evidence="6" id="KW-1133">Transmembrane helix</keyword>
<keyword evidence="6" id="KW-0812">Transmembrane</keyword>
<dbReference type="SUPFAM" id="SSF51905">
    <property type="entry name" value="FAD/NAD(P)-binding domain"/>
    <property type="match status" value="1"/>
</dbReference>
<dbReference type="InterPro" id="IPR045170">
    <property type="entry name" value="MTOX"/>
</dbReference>
<evidence type="ECO:0000313" key="8">
    <source>
        <dbReference type="EMBL" id="CAI6341995.1"/>
    </source>
</evidence>
<comment type="similarity">
    <text evidence="2">Belongs to the MSOX/MTOX family.</text>
</comment>
<dbReference type="Pfam" id="PF01266">
    <property type="entry name" value="DAO"/>
    <property type="match status" value="1"/>
</dbReference>
<keyword evidence="6" id="KW-0472">Membrane</keyword>
<name>A0A9W4UTX3_9PLEO</name>
<dbReference type="Proteomes" id="UP001152607">
    <property type="component" value="Unassembled WGS sequence"/>
</dbReference>
<dbReference type="GO" id="GO:0008115">
    <property type="term" value="F:sarcosine oxidase activity"/>
    <property type="evidence" value="ECO:0007669"/>
    <property type="project" value="TreeGrafter"/>
</dbReference>
<feature type="transmembrane region" description="Helical" evidence="6">
    <location>
        <begin position="7"/>
        <end position="24"/>
    </location>
</feature>
<evidence type="ECO:0000256" key="2">
    <source>
        <dbReference type="ARBA" id="ARBA00010989"/>
    </source>
</evidence>
<protein>
    <recommendedName>
        <fullName evidence="7">FAD dependent oxidoreductase domain-containing protein</fullName>
    </recommendedName>
</protein>
<keyword evidence="9" id="KW-1185">Reference proteome</keyword>
<dbReference type="Gene3D" id="3.50.50.60">
    <property type="entry name" value="FAD/NAD(P)-binding domain"/>
    <property type="match status" value="1"/>
</dbReference>
<evidence type="ECO:0000256" key="6">
    <source>
        <dbReference type="SAM" id="Phobius"/>
    </source>
</evidence>
<dbReference type="OrthoDB" id="2219495at2759"/>
<evidence type="ECO:0000256" key="1">
    <source>
        <dbReference type="ARBA" id="ARBA00001974"/>
    </source>
</evidence>
<gene>
    <name evidence="8" type="ORF">PDIGIT_LOCUS15196</name>
</gene>
<dbReference type="GO" id="GO:0051698">
    <property type="term" value="F:saccharopine oxidase activity"/>
    <property type="evidence" value="ECO:0007669"/>
    <property type="project" value="TreeGrafter"/>
</dbReference>
<dbReference type="EMBL" id="CAOQHR010000012">
    <property type="protein sequence ID" value="CAI6341995.1"/>
    <property type="molecule type" value="Genomic_DNA"/>
</dbReference>
<keyword evidence="3" id="KW-0285">Flavoprotein</keyword>
<dbReference type="InterPro" id="IPR006076">
    <property type="entry name" value="FAD-dep_OxRdtase"/>
</dbReference>
<dbReference type="PANTHER" id="PTHR10961">
    <property type="entry name" value="PEROXISOMAL SARCOSINE OXIDASE"/>
    <property type="match status" value="1"/>
</dbReference>
<evidence type="ECO:0000256" key="3">
    <source>
        <dbReference type="ARBA" id="ARBA00022630"/>
    </source>
</evidence>
<accession>A0A9W4UTX3</accession>
<comment type="caution">
    <text evidence="8">The sequence shown here is derived from an EMBL/GenBank/DDBJ whole genome shotgun (WGS) entry which is preliminary data.</text>
</comment>
<organism evidence="8 9">
    <name type="scientific">Periconia digitata</name>
    <dbReference type="NCBI Taxonomy" id="1303443"/>
    <lineage>
        <taxon>Eukaryota</taxon>
        <taxon>Fungi</taxon>
        <taxon>Dikarya</taxon>
        <taxon>Ascomycota</taxon>
        <taxon>Pezizomycotina</taxon>
        <taxon>Dothideomycetes</taxon>
        <taxon>Pleosporomycetidae</taxon>
        <taxon>Pleosporales</taxon>
        <taxon>Massarineae</taxon>
        <taxon>Periconiaceae</taxon>
        <taxon>Periconia</taxon>
    </lineage>
</organism>